<comment type="function">
    <text evidence="3">Required for formate dehydrogenase (FDH) activity. Acts as a sulfur carrier protein that transfers sulfur from IscS to the molybdenum cofactor prior to its insertion into FDH.</text>
</comment>
<dbReference type="AlphaFoldDB" id="A0A6N8JNN1"/>
<evidence type="ECO:0000256" key="2">
    <source>
        <dbReference type="ARBA" id="ARBA00023150"/>
    </source>
</evidence>
<dbReference type="SUPFAM" id="SSF53927">
    <property type="entry name" value="Cytidine deaminase-like"/>
    <property type="match status" value="1"/>
</dbReference>
<dbReference type="PANTHER" id="PTHR30592:SF1">
    <property type="entry name" value="SULFUR CARRIER PROTEIN FDHD"/>
    <property type="match status" value="1"/>
</dbReference>
<dbReference type="HAMAP" id="MF_00187">
    <property type="entry name" value="FdhD"/>
    <property type="match status" value="1"/>
</dbReference>
<comment type="subcellular location">
    <subcellularLocation>
        <location evidence="3">Cytoplasm</location>
    </subcellularLocation>
</comment>
<name>A0A6N8JNN1_9ACTN</name>
<keyword evidence="1 3" id="KW-0963">Cytoplasm</keyword>
<evidence type="ECO:0000256" key="1">
    <source>
        <dbReference type="ARBA" id="ARBA00022490"/>
    </source>
</evidence>
<protein>
    <recommendedName>
        <fullName evidence="3">Sulfur carrier protein FdhD</fullName>
    </recommendedName>
</protein>
<keyword evidence="4" id="KW-0808">Transferase</keyword>
<evidence type="ECO:0000256" key="3">
    <source>
        <dbReference type="HAMAP-Rule" id="MF_00187"/>
    </source>
</evidence>
<dbReference type="InterPro" id="IPR003786">
    <property type="entry name" value="FdhD"/>
</dbReference>
<dbReference type="Pfam" id="PF02634">
    <property type="entry name" value="FdhD-NarQ"/>
    <property type="match status" value="1"/>
</dbReference>
<proteinExistence type="inferred from homology"/>
<feature type="active site" description="Cysteine persulfide intermediate" evidence="3">
    <location>
        <position position="130"/>
    </location>
</feature>
<dbReference type="NCBIfam" id="TIGR00129">
    <property type="entry name" value="fdhD_narQ"/>
    <property type="match status" value="1"/>
</dbReference>
<dbReference type="PANTHER" id="PTHR30592">
    <property type="entry name" value="FORMATE DEHYDROGENASE"/>
    <property type="match status" value="1"/>
</dbReference>
<dbReference type="GO" id="GO:0005737">
    <property type="term" value="C:cytoplasm"/>
    <property type="evidence" value="ECO:0007669"/>
    <property type="project" value="UniProtKB-SubCell"/>
</dbReference>
<dbReference type="GO" id="GO:0006777">
    <property type="term" value="P:Mo-molybdopterin cofactor biosynthetic process"/>
    <property type="evidence" value="ECO:0007669"/>
    <property type="project" value="UniProtKB-UniRule"/>
</dbReference>
<dbReference type="GO" id="GO:0016783">
    <property type="term" value="F:sulfurtransferase activity"/>
    <property type="evidence" value="ECO:0007669"/>
    <property type="project" value="InterPro"/>
</dbReference>
<organism evidence="4 5">
    <name type="scientific">Adlercreutzia mucosicola</name>
    <dbReference type="NCBI Taxonomy" id="580026"/>
    <lineage>
        <taxon>Bacteria</taxon>
        <taxon>Bacillati</taxon>
        <taxon>Actinomycetota</taxon>
        <taxon>Coriobacteriia</taxon>
        <taxon>Eggerthellales</taxon>
        <taxon>Eggerthellaceae</taxon>
        <taxon>Adlercreutzia</taxon>
    </lineage>
</organism>
<dbReference type="Gene3D" id="3.10.20.10">
    <property type="match status" value="1"/>
</dbReference>
<dbReference type="EMBL" id="WSRR01000015">
    <property type="protein sequence ID" value="MVX61202.1"/>
    <property type="molecule type" value="Genomic_DNA"/>
</dbReference>
<dbReference type="Proteomes" id="UP000463388">
    <property type="component" value="Unassembled WGS sequence"/>
</dbReference>
<keyword evidence="5" id="KW-1185">Reference proteome</keyword>
<comment type="caution">
    <text evidence="4">The sequence shown here is derived from an EMBL/GenBank/DDBJ whole genome shotgun (WGS) entry which is preliminary data.</text>
</comment>
<sequence>MERECPWKEKAMQIQAHEEDLATQQDSRGQASFTHGLICCFDKEKSSIRLDSVIEEVVYATTLNGVPYRDMTCSPWDVRELVIGGLFTSGRIDRFDQILNLEIDEEAGTVTVETTDDAGAAGLVVDRVLCPEASRDRPIEPMLTAQEVSERIEYLEGGSELFHRTGGVHSAVMVDREGELVAWFEDIGRHNALDKLAGWCVMNGADASDKILLFSGRVPREIIARAIRIGFPVVISPGAPTNLSIQLACEHGVTLIGFAKNGKFNVYTHTARIR</sequence>
<feature type="binding site" evidence="3">
    <location>
        <begin position="258"/>
        <end position="263"/>
    </location>
    <ligand>
        <name>Mo-bis(molybdopterin guanine dinucleotide)</name>
        <dbReference type="ChEBI" id="CHEBI:60539"/>
    </ligand>
</feature>
<evidence type="ECO:0000313" key="5">
    <source>
        <dbReference type="Proteomes" id="UP000463388"/>
    </source>
</evidence>
<gene>
    <name evidence="3 4" type="primary">fdhD</name>
    <name evidence="4" type="ORF">GKZ27_07020</name>
</gene>
<dbReference type="GO" id="GO:0097163">
    <property type="term" value="F:sulfur carrier activity"/>
    <property type="evidence" value="ECO:0007669"/>
    <property type="project" value="UniProtKB-UniRule"/>
</dbReference>
<evidence type="ECO:0000313" key="4">
    <source>
        <dbReference type="EMBL" id="MVX61202.1"/>
    </source>
</evidence>
<accession>A0A6N8JNN1</accession>
<dbReference type="PIRSF" id="PIRSF015626">
    <property type="entry name" value="FdhD"/>
    <property type="match status" value="1"/>
</dbReference>
<dbReference type="InterPro" id="IPR016193">
    <property type="entry name" value="Cytidine_deaminase-like"/>
</dbReference>
<dbReference type="Gene3D" id="3.40.140.10">
    <property type="entry name" value="Cytidine Deaminase, domain 2"/>
    <property type="match status" value="1"/>
</dbReference>
<keyword evidence="2 3" id="KW-0501">Molybdenum cofactor biosynthesis</keyword>
<reference evidence="4 5" key="1">
    <citation type="submission" date="2019-12" db="EMBL/GenBank/DDBJ databases">
        <title>Microbes associate with the intestines of laboratory mice.</title>
        <authorList>
            <person name="Navarre W."/>
            <person name="Wong E."/>
        </authorList>
    </citation>
    <scope>NUCLEOTIDE SEQUENCE [LARGE SCALE GENOMIC DNA]</scope>
    <source>
        <strain evidence="4 5">NM66_B29</strain>
    </source>
</reference>
<comment type="similarity">
    <text evidence="3">Belongs to the FdhD family.</text>
</comment>